<sequence length="213" mass="21951">MPSAARLLSSRPRRQRRVCLLAVLAMLMLFVGPLISQVQRLAMEDEAGRQHHHGHGHHQGLAQGTGQGHAQHDPTPSAAEVEGHGTFEPSAEGAVGKVEGHGTFEPAAEGAVGKVEGHGTFEPAAEGAVGKVEGHGTSEPAAEGAVGDAGHHHLAACGYCVLFAQVPWLALLLLVLVSLAPRAPPARCAAGIPPVVSGRFQRPTPRAPPASLS</sequence>
<feature type="region of interest" description="Disordered" evidence="1">
    <location>
        <begin position="46"/>
        <end position="98"/>
    </location>
</feature>
<dbReference type="RefSeq" id="WP_348815336.1">
    <property type="nucleotide sequence ID" value="NZ_CP098828.1"/>
</dbReference>
<dbReference type="InterPro" id="IPR021333">
    <property type="entry name" value="DUF2946"/>
</dbReference>
<reference evidence="2" key="1">
    <citation type="submission" date="2022-06" db="EMBL/GenBank/DDBJ databases">
        <title>A novel DMS-producing enzyme.</title>
        <authorList>
            <person name="Zhang Y."/>
        </authorList>
    </citation>
    <scope>NUCLEOTIDE SEQUENCE</scope>
    <source>
        <strain evidence="2">H10-59</strain>
    </source>
</reference>
<protein>
    <submittedName>
        <fullName evidence="2">DUF2946 domain-containing protein</fullName>
    </submittedName>
</protein>
<evidence type="ECO:0000313" key="2">
    <source>
        <dbReference type="EMBL" id="XBO75790.1"/>
    </source>
</evidence>
<proteinExistence type="predicted"/>
<evidence type="ECO:0000256" key="1">
    <source>
        <dbReference type="SAM" id="MobiDB-lite"/>
    </source>
</evidence>
<dbReference type="EMBL" id="CP098828">
    <property type="protein sequence ID" value="XBO75790.1"/>
    <property type="molecule type" value="Genomic_DNA"/>
</dbReference>
<name>A0AAU7KWR6_9GAMM</name>
<gene>
    <name evidence="2" type="ORF">NFG57_03125</name>
</gene>
<accession>A0AAU7KWR6</accession>
<organism evidence="2">
    <name type="scientific">Halomonas sp. H10-59</name>
    <dbReference type="NCBI Taxonomy" id="2950874"/>
    <lineage>
        <taxon>Bacteria</taxon>
        <taxon>Pseudomonadati</taxon>
        <taxon>Pseudomonadota</taxon>
        <taxon>Gammaproteobacteria</taxon>
        <taxon>Oceanospirillales</taxon>
        <taxon>Halomonadaceae</taxon>
        <taxon>Halomonas</taxon>
    </lineage>
</organism>
<dbReference type="AlphaFoldDB" id="A0AAU7KWR6"/>
<dbReference type="Pfam" id="PF11162">
    <property type="entry name" value="DUF2946"/>
    <property type="match status" value="2"/>
</dbReference>